<gene>
    <name evidence="1" type="ORF">E2C01_089067</name>
</gene>
<protein>
    <submittedName>
        <fullName evidence="1">Uncharacterized protein</fullName>
    </submittedName>
</protein>
<dbReference type="AlphaFoldDB" id="A0A5B7J7V3"/>
<keyword evidence="2" id="KW-1185">Reference proteome</keyword>
<dbReference type="Proteomes" id="UP000324222">
    <property type="component" value="Unassembled WGS sequence"/>
</dbReference>
<evidence type="ECO:0000313" key="1">
    <source>
        <dbReference type="EMBL" id="MPC93921.1"/>
    </source>
</evidence>
<sequence length="60" mass="6483">MLTVSISDVELCADLLRALTYSSPCSGALSRASKQRVTMSPNSLVGKLDMLLFVILRNPV</sequence>
<reference evidence="1 2" key="1">
    <citation type="submission" date="2019-05" db="EMBL/GenBank/DDBJ databases">
        <title>Another draft genome of Portunus trituberculatus and its Hox gene families provides insights of decapod evolution.</title>
        <authorList>
            <person name="Jeong J.-H."/>
            <person name="Song I."/>
            <person name="Kim S."/>
            <person name="Choi T."/>
            <person name="Kim D."/>
            <person name="Ryu S."/>
            <person name="Kim W."/>
        </authorList>
    </citation>
    <scope>NUCLEOTIDE SEQUENCE [LARGE SCALE GENOMIC DNA]</scope>
    <source>
        <tissue evidence="1">Muscle</tissue>
    </source>
</reference>
<proteinExistence type="predicted"/>
<dbReference type="EMBL" id="VSRR010096591">
    <property type="protein sequence ID" value="MPC93921.1"/>
    <property type="molecule type" value="Genomic_DNA"/>
</dbReference>
<comment type="caution">
    <text evidence="1">The sequence shown here is derived from an EMBL/GenBank/DDBJ whole genome shotgun (WGS) entry which is preliminary data.</text>
</comment>
<organism evidence="1 2">
    <name type="scientific">Portunus trituberculatus</name>
    <name type="common">Swimming crab</name>
    <name type="synonym">Neptunus trituberculatus</name>
    <dbReference type="NCBI Taxonomy" id="210409"/>
    <lineage>
        <taxon>Eukaryota</taxon>
        <taxon>Metazoa</taxon>
        <taxon>Ecdysozoa</taxon>
        <taxon>Arthropoda</taxon>
        <taxon>Crustacea</taxon>
        <taxon>Multicrustacea</taxon>
        <taxon>Malacostraca</taxon>
        <taxon>Eumalacostraca</taxon>
        <taxon>Eucarida</taxon>
        <taxon>Decapoda</taxon>
        <taxon>Pleocyemata</taxon>
        <taxon>Brachyura</taxon>
        <taxon>Eubrachyura</taxon>
        <taxon>Portunoidea</taxon>
        <taxon>Portunidae</taxon>
        <taxon>Portuninae</taxon>
        <taxon>Portunus</taxon>
    </lineage>
</organism>
<accession>A0A5B7J7V3</accession>
<evidence type="ECO:0000313" key="2">
    <source>
        <dbReference type="Proteomes" id="UP000324222"/>
    </source>
</evidence>
<name>A0A5B7J7V3_PORTR</name>